<evidence type="ECO:0000313" key="1">
    <source>
        <dbReference type="EMBL" id="KDP42848.1"/>
    </source>
</evidence>
<proteinExistence type="predicted"/>
<reference evidence="1 2" key="1">
    <citation type="journal article" date="2014" name="PLoS ONE">
        <title>Global Analysis of Gene Expression Profiles in Physic Nut (Jatropha curcas L.) Seedlings Exposed to Salt Stress.</title>
        <authorList>
            <person name="Zhang L."/>
            <person name="Zhang C."/>
            <person name="Wu P."/>
            <person name="Chen Y."/>
            <person name="Li M."/>
            <person name="Jiang H."/>
            <person name="Wu G."/>
        </authorList>
    </citation>
    <scope>NUCLEOTIDE SEQUENCE [LARGE SCALE GENOMIC DNA]</scope>
    <source>
        <strain evidence="2">cv. GZQX0401</strain>
        <tissue evidence="1">Young leaves</tissue>
    </source>
</reference>
<dbReference type="AlphaFoldDB" id="A0A067L6K1"/>
<dbReference type="Proteomes" id="UP000027138">
    <property type="component" value="Unassembled WGS sequence"/>
</dbReference>
<sequence length="98" mass="11192">MEVEISPSVETQDRFLEALQSDYSSWVHNYDGIKDLNMRCSFKVVELAGDPENAAVERDSGVEGKLALIRLRERSTGTEEANNLCQSLEEAIDFRRRR</sequence>
<gene>
    <name evidence="1" type="ORF">JCGZ_23790</name>
</gene>
<name>A0A067L6K1_JATCU</name>
<evidence type="ECO:0000313" key="2">
    <source>
        <dbReference type="Proteomes" id="UP000027138"/>
    </source>
</evidence>
<dbReference type="EMBL" id="KK914286">
    <property type="protein sequence ID" value="KDP42848.1"/>
    <property type="molecule type" value="Genomic_DNA"/>
</dbReference>
<organism evidence="1 2">
    <name type="scientific">Jatropha curcas</name>
    <name type="common">Barbados nut</name>
    <dbReference type="NCBI Taxonomy" id="180498"/>
    <lineage>
        <taxon>Eukaryota</taxon>
        <taxon>Viridiplantae</taxon>
        <taxon>Streptophyta</taxon>
        <taxon>Embryophyta</taxon>
        <taxon>Tracheophyta</taxon>
        <taxon>Spermatophyta</taxon>
        <taxon>Magnoliopsida</taxon>
        <taxon>eudicotyledons</taxon>
        <taxon>Gunneridae</taxon>
        <taxon>Pentapetalae</taxon>
        <taxon>rosids</taxon>
        <taxon>fabids</taxon>
        <taxon>Malpighiales</taxon>
        <taxon>Euphorbiaceae</taxon>
        <taxon>Crotonoideae</taxon>
        <taxon>Jatropheae</taxon>
        <taxon>Jatropha</taxon>
    </lineage>
</organism>
<protein>
    <submittedName>
        <fullName evidence="1">Uncharacterized protein</fullName>
    </submittedName>
</protein>
<keyword evidence="2" id="KW-1185">Reference proteome</keyword>
<accession>A0A067L6K1</accession>